<evidence type="ECO:0000313" key="2">
    <source>
        <dbReference type="Proteomes" id="UP000828390"/>
    </source>
</evidence>
<name>A0A9D4J1A0_DREPO</name>
<sequence>MLIYTLFHVIICCSNQDACNKLLCGIRQDNTNRSLCYFCDSSKSVQASVSNPSDCITLTTCDTDQICRLLMKRVFEDLRHCAGAGASGPECQHETLNCDVCCGDEACNYGDCRQLKARLYNLMVIGKFNNVTLQVIP</sequence>
<protein>
    <submittedName>
        <fullName evidence="1">Uncharacterized protein</fullName>
    </submittedName>
</protein>
<dbReference type="EMBL" id="JAIWYP010000007">
    <property type="protein sequence ID" value="KAH3794630.1"/>
    <property type="molecule type" value="Genomic_DNA"/>
</dbReference>
<keyword evidence="2" id="KW-1185">Reference proteome</keyword>
<evidence type="ECO:0000313" key="1">
    <source>
        <dbReference type="EMBL" id="KAH3794630.1"/>
    </source>
</evidence>
<dbReference type="AlphaFoldDB" id="A0A9D4J1A0"/>
<proteinExistence type="predicted"/>
<reference evidence="1" key="2">
    <citation type="submission" date="2020-11" db="EMBL/GenBank/DDBJ databases">
        <authorList>
            <person name="McCartney M.A."/>
            <person name="Auch B."/>
            <person name="Kono T."/>
            <person name="Mallez S."/>
            <person name="Becker A."/>
            <person name="Gohl D.M."/>
            <person name="Silverstein K.A.T."/>
            <person name="Koren S."/>
            <person name="Bechman K.B."/>
            <person name="Herman A."/>
            <person name="Abrahante J.E."/>
            <person name="Garbe J."/>
        </authorList>
    </citation>
    <scope>NUCLEOTIDE SEQUENCE</scope>
    <source>
        <strain evidence="1">Duluth1</strain>
        <tissue evidence="1">Whole animal</tissue>
    </source>
</reference>
<gene>
    <name evidence="1" type="ORF">DPMN_148167</name>
</gene>
<dbReference type="Proteomes" id="UP000828390">
    <property type="component" value="Unassembled WGS sequence"/>
</dbReference>
<accession>A0A9D4J1A0</accession>
<organism evidence="1 2">
    <name type="scientific">Dreissena polymorpha</name>
    <name type="common">Zebra mussel</name>
    <name type="synonym">Mytilus polymorpha</name>
    <dbReference type="NCBI Taxonomy" id="45954"/>
    <lineage>
        <taxon>Eukaryota</taxon>
        <taxon>Metazoa</taxon>
        <taxon>Spiralia</taxon>
        <taxon>Lophotrochozoa</taxon>
        <taxon>Mollusca</taxon>
        <taxon>Bivalvia</taxon>
        <taxon>Autobranchia</taxon>
        <taxon>Heteroconchia</taxon>
        <taxon>Euheterodonta</taxon>
        <taxon>Imparidentia</taxon>
        <taxon>Neoheterodontei</taxon>
        <taxon>Myida</taxon>
        <taxon>Dreissenoidea</taxon>
        <taxon>Dreissenidae</taxon>
        <taxon>Dreissena</taxon>
    </lineage>
</organism>
<reference evidence="1" key="1">
    <citation type="journal article" date="2019" name="bioRxiv">
        <title>The Genome of the Zebra Mussel, Dreissena polymorpha: A Resource for Invasive Species Research.</title>
        <authorList>
            <person name="McCartney M.A."/>
            <person name="Auch B."/>
            <person name="Kono T."/>
            <person name="Mallez S."/>
            <person name="Zhang Y."/>
            <person name="Obille A."/>
            <person name="Becker A."/>
            <person name="Abrahante J.E."/>
            <person name="Garbe J."/>
            <person name="Badalamenti J.P."/>
            <person name="Herman A."/>
            <person name="Mangelson H."/>
            <person name="Liachko I."/>
            <person name="Sullivan S."/>
            <person name="Sone E.D."/>
            <person name="Koren S."/>
            <person name="Silverstein K.A.T."/>
            <person name="Beckman K.B."/>
            <person name="Gohl D.M."/>
        </authorList>
    </citation>
    <scope>NUCLEOTIDE SEQUENCE</scope>
    <source>
        <strain evidence="1">Duluth1</strain>
        <tissue evidence="1">Whole animal</tissue>
    </source>
</reference>
<comment type="caution">
    <text evidence="1">The sequence shown here is derived from an EMBL/GenBank/DDBJ whole genome shotgun (WGS) entry which is preliminary data.</text>
</comment>